<comment type="caution">
    <text evidence="1">The sequence shown here is derived from an EMBL/GenBank/DDBJ whole genome shotgun (WGS) entry which is preliminary data.</text>
</comment>
<evidence type="ECO:0000313" key="2">
    <source>
        <dbReference type="Proteomes" id="UP001498238"/>
    </source>
</evidence>
<dbReference type="Proteomes" id="UP001498238">
    <property type="component" value="Unassembled WGS sequence"/>
</dbReference>
<reference evidence="1 2" key="1">
    <citation type="submission" date="2024-01" db="EMBL/GenBank/DDBJ databases">
        <title>Characterization of antibiotic resistant novel bacterial strains and their environmental applications.</title>
        <authorList>
            <person name="Manzoor S."/>
            <person name="Abbas S."/>
            <person name="Arshad M."/>
            <person name="Ahmed I."/>
        </authorList>
    </citation>
    <scope>NUCLEOTIDE SEQUENCE [LARGE SCALE GENOMIC DNA]</scope>
    <source>
        <strain evidence="1 2">NCCP-602</strain>
    </source>
</reference>
<evidence type="ECO:0000313" key="1">
    <source>
        <dbReference type="EMBL" id="GAA0036100.1"/>
    </source>
</evidence>
<protein>
    <submittedName>
        <fullName evidence="1">DUF429 domain-containing protein</fullName>
    </submittedName>
</protein>
<dbReference type="Pfam" id="PF04250">
    <property type="entry name" value="DUF429"/>
    <property type="match status" value="1"/>
</dbReference>
<dbReference type="RefSeq" id="WP_339392934.1">
    <property type="nucleotide sequence ID" value="NZ_BAAAAF010000007.1"/>
</dbReference>
<name>A0ABP3C8N8_9MICO</name>
<proteinExistence type="predicted"/>
<organism evidence="1 2">
    <name type="scientific">Brevibacterium metallidurans</name>
    <dbReference type="NCBI Taxonomy" id="1482676"/>
    <lineage>
        <taxon>Bacteria</taxon>
        <taxon>Bacillati</taxon>
        <taxon>Actinomycetota</taxon>
        <taxon>Actinomycetes</taxon>
        <taxon>Micrococcales</taxon>
        <taxon>Brevibacteriaceae</taxon>
        <taxon>Brevibacterium</taxon>
    </lineage>
</organism>
<sequence length="247" mass="26938">MVFGGIDLAADPRRTGVAQISNGTPTVVEMLVVGAEDADIAAIIMGSDMSGIDVPLGWPDAFVALLADHAAHALAPPPSTGSDWRRTMAMRTTDVIVHQRTGRVPLSVSTDRIAYPALRWAGIEARLRAEGIDVPRDGSGRICEVYPAAALSCWGLPSRGYKRREQSGQRVEIIDRLSYLFPDLDWNGHRNLCIDDDNTLDAVVSALMARLVADRQADPPPEAMRDVVSREGWIWLPQQNNGCSDER</sequence>
<dbReference type="InterPro" id="IPR007362">
    <property type="entry name" value="DUF429"/>
</dbReference>
<gene>
    <name evidence="1" type="ORF">NCCP602_20610</name>
</gene>
<dbReference type="EMBL" id="BAAAAF010000007">
    <property type="protein sequence ID" value="GAA0036100.1"/>
    <property type="molecule type" value="Genomic_DNA"/>
</dbReference>
<keyword evidence="2" id="KW-1185">Reference proteome</keyword>
<accession>A0ABP3C8N8</accession>